<proteinExistence type="predicted"/>
<dbReference type="KEGG" id="vhl:BME96_06010"/>
<protein>
    <submittedName>
        <fullName evidence="2">Uncharacterized protein</fullName>
    </submittedName>
</protein>
<dbReference type="Proteomes" id="UP000182945">
    <property type="component" value="Chromosome"/>
</dbReference>
<evidence type="ECO:0000256" key="1">
    <source>
        <dbReference type="SAM" id="Phobius"/>
    </source>
</evidence>
<evidence type="ECO:0000313" key="3">
    <source>
        <dbReference type="Proteomes" id="UP000182945"/>
    </source>
</evidence>
<dbReference type="RefSeq" id="WP_071648612.1">
    <property type="nucleotide sequence ID" value="NZ_CP017962.1"/>
</dbReference>
<accession>A0AAC9J0Q5</accession>
<feature type="transmembrane region" description="Helical" evidence="1">
    <location>
        <begin position="48"/>
        <end position="66"/>
    </location>
</feature>
<sequence>MFKTVLVGLISFFLISGLLIGIGHLFHIDMLTFTFYESSSTGFWAEGSVIPFIIGLISCYFIGNYYEKRKQGGTK</sequence>
<organism evidence="2 3">
    <name type="scientific">Virgibacillus halodenitrificans</name>
    <name type="common">Bacillus halodenitrificans</name>
    <dbReference type="NCBI Taxonomy" id="1482"/>
    <lineage>
        <taxon>Bacteria</taxon>
        <taxon>Bacillati</taxon>
        <taxon>Bacillota</taxon>
        <taxon>Bacilli</taxon>
        <taxon>Bacillales</taxon>
        <taxon>Bacillaceae</taxon>
        <taxon>Virgibacillus</taxon>
    </lineage>
</organism>
<evidence type="ECO:0000313" key="2">
    <source>
        <dbReference type="EMBL" id="APC47750.1"/>
    </source>
</evidence>
<reference evidence="2 3" key="1">
    <citation type="submission" date="2016-11" db="EMBL/GenBank/DDBJ databases">
        <title>Complete genome sequencing of Virgibacillus halodenitrificans PDB-F2.</title>
        <authorList>
            <person name="Sun Z."/>
            <person name="Zhou Y."/>
            <person name="Li H."/>
        </authorList>
    </citation>
    <scope>NUCLEOTIDE SEQUENCE [LARGE SCALE GENOMIC DNA]</scope>
    <source>
        <strain evidence="2 3">PDB-F2</strain>
    </source>
</reference>
<keyword evidence="1" id="KW-0812">Transmembrane</keyword>
<feature type="transmembrane region" description="Helical" evidence="1">
    <location>
        <begin position="7"/>
        <end position="28"/>
    </location>
</feature>
<name>A0AAC9J0Q5_VIRHA</name>
<gene>
    <name evidence="2" type="ORF">BME96_06010</name>
</gene>
<keyword evidence="1" id="KW-1133">Transmembrane helix</keyword>
<dbReference type="GeneID" id="71513937"/>
<dbReference type="AlphaFoldDB" id="A0AAC9J0Q5"/>
<dbReference type="EMBL" id="CP017962">
    <property type="protein sequence ID" value="APC47750.1"/>
    <property type="molecule type" value="Genomic_DNA"/>
</dbReference>
<keyword evidence="1" id="KW-0472">Membrane</keyword>